<evidence type="ECO:0000256" key="1">
    <source>
        <dbReference type="ARBA" id="ARBA00004123"/>
    </source>
</evidence>
<feature type="domain" description="HMG box" evidence="7">
    <location>
        <begin position="42"/>
        <end position="114"/>
    </location>
</feature>
<feature type="region of interest" description="Disordered" evidence="6">
    <location>
        <begin position="80"/>
        <end position="120"/>
    </location>
</feature>
<dbReference type="InterPro" id="IPR009071">
    <property type="entry name" value="HMG_box_dom"/>
</dbReference>
<evidence type="ECO:0000313" key="9">
    <source>
        <dbReference type="Proteomes" id="UP000011518"/>
    </source>
</evidence>
<dbReference type="GO" id="GO:0005634">
    <property type="term" value="C:nucleus"/>
    <property type="evidence" value="ECO:0007669"/>
    <property type="project" value="UniProtKB-SubCell"/>
</dbReference>
<feature type="compositionally biased region" description="Basic and acidic residues" evidence="6">
    <location>
        <begin position="346"/>
        <end position="361"/>
    </location>
</feature>
<dbReference type="InterPro" id="IPR036910">
    <property type="entry name" value="HMG_box_dom_sf"/>
</dbReference>
<dbReference type="PANTHER" id="PTHR48112:SF32">
    <property type="entry name" value="HIGH MOBILITY GROUP PROTEIN B3"/>
    <property type="match status" value="1"/>
</dbReference>
<dbReference type="PANTHER" id="PTHR48112">
    <property type="entry name" value="HIGH MOBILITY GROUP PROTEIN DSP1"/>
    <property type="match status" value="1"/>
</dbReference>
<dbReference type="SUPFAM" id="SSF47095">
    <property type="entry name" value="HMG-box"/>
    <property type="match status" value="1"/>
</dbReference>
<protein>
    <submittedName>
        <fullName evidence="8">High mobility group protein B3</fullName>
    </submittedName>
</protein>
<dbReference type="Pfam" id="PF00505">
    <property type="entry name" value="HMG_box"/>
    <property type="match status" value="1"/>
</dbReference>
<feature type="compositionally biased region" description="Basic and acidic residues" evidence="6">
    <location>
        <begin position="99"/>
        <end position="112"/>
    </location>
</feature>
<name>L9LD20_TUPCH</name>
<dbReference type="Proteomes" id="UP000011518">
    <property type="component" value="Unassembled WGS sequence"/>
</dbReference>
<proteinExistence type="inferred from homology"/>
<accession>L9LD20</accession>
<feature type="DNA-binding region" description="HMG box" evidence="5">
    <location>
        <begin position="42"/>
        <end position="114"/>
    </location>
</feature>
<evidence type="ECO:0000259" key="7">
    <source>
        <dbReference type="PROSITE" id="PS50118"/>
    </source>
</evidence>
<dbReference type="PROSITE" id="PS50118">
    <property type="entry name" value="HMG_BOX_2"/>
    <property type="match status" value="1"/>
</dbReference>
<reference evidence="9" key="2">
    <citation type="journal article" date="2013" name="Nat. Commun.">
        <title>Genome of the Chinese tree shrew.</title>
        <authorList>
            <person name="Fan Y."/>
            <person name="Huang Z.Y."/>
            <person name="Cao C.C."/>
            <person name="Chen C.S."/>
            <person name="Chen Y.X."/>
            <person name="Fan D.D."/>
            <person name="He J."/>
            <person name="Hou H.L."/>
            <person name="Hu L."/>
            <person name="Hu X.T."/>
            <person name="Jiang X.T."/>
            <person name="Lai R."/>
            <person name="Lang Y.S."/>
            <person name="Liang B."/>
            <person name="Liao S.G."/>
            <person name="Mu D."/>
            <person name="Ma Y.Y."/>
            <person name="Niu Y.Y."/>
            <person name="Sun X.Q."/>
            <person name="Xia J.Q."/>
            <person name="Xiao J."/>
            <person name="Xiong Z.Q."/>
            <person name="Xu L."/>
            <person name="Yang L."/>
            <person name="Zhang Y."/>
            <person name="Zhao W."/>
            <person name="Zhao X.D."/>
            <person name="Zheng Y.T."/>
            <person name="Zhou J.M."/>
            <person name="Zhu Y.B."/>
            <person name="Zhang G.J."/>
            <person name="Wang J."/>
            <person name="Yao Y.G."/>
        </authorList>
    </citation>
    <scope>NUCLEOTIDE SEQUENCE [LARGE SCALE GENOMIC DNA]</scope>
</reference>
<dbReference type="GO" id="GO:0003677">
    <property type="term" value="F:DNA binding"/>
    <property type="evidence" value="ECO:0007669"/>
    <property type="project" value="UniProtKB-UniRule"/>
</dbReference>
<evidence type="ECO:0000256" key="2">
    <source>
        <dbReference type="ARBA" id="ARBA00008774"/>
    </source>
</evidence>
<feature type="compositionally biased region" description="Basic and acidic residues" evidence="6">
    <location>
        <begin position="427"/>
        <end position="437"/>
    </location>
</feature>
<sequence length="437" mass="48238">MSGKEKSKFDEMAKAYKVHYDQEMKDYGPAKGGKKKKDPNAPKRSPSGFFLFCSEFRPKIKPTNPGISMRDVAKKLGGANAPALRHPLPGRRTPAAAAAEERRAELGERSGAWEKPGASLMVPPPPPSRGGAARGQLGKSLGPLLLLLALGHTWTYREESEDGDREICSENKIAITKYPCLKPSGELTTCFRLPQSVMNYECCACRRLRVALMVLEGTVTPSQADTVMKIAAAPLSSLILSSGSEYYYHCNTVCILLDLDDVVQETGSEKADPAFVEEVMALLVQAMEIGEEEEEEEEIAKHVGYLCQLVSSTLLCSLRGIRINVVITQHGEQLDKGIKRHTKKNNIQEKSRDEHKPKKESGQQLEEFTPVFPGTSRLLYGRSLWLLTHADLTAQLQVSATLTYRHRALNPGDLNNSVQDRPVPLLDTKHLPKEPPA</sequence>
<evidence type="ECO:0000256" key="5">
    <source>
        <dbReference type="PROSITE-ProRule" id="PRU00267"/>
    </source>
</evidence>
<comment type="subcellular location">
    <subcellularLocation>
        <location evidence="1">Nucleus</location>
    </subcellularLocation>
</comment>
<dbReference type="Pfam" id="PF09011">
    <property type="entry name" value="HMG_box_2"/>
    <property type="match status" value="1"/>
</dbReference>
<keyword evidence="3 5" id="KW-0238">DNA-binding</keyword>
<keyword evidence="4 5" id="KW-0539">Nucleus</keyword>
<gene>
    <name evidence="8" type="ORF">TREES_T100009561</name>
</gene>
<keyword evidence="9" id="KW-1185">Reference proteome</keyword>
<feature type="region of interest" description="Disordered" evidence="6">
    <location>
        <begin position="409"/>
        <end position="437"/>
    </location>
</feature>
<reference evidence="9" key="1">
    <citation type="submission" date="2012-07" db="EMBL/GenBank/DDBJ databases">
        <title>Genome of the Chinese tree shrew, a rising model animal genetically related to primates.</title>
        <authorList>
            <person name="Zhang G."/>
            <person name="Fan Y."/>
            <person name="Yao Y."/>
            <person name="Huang Z."/>
        </authorList>
    </citation>
    <scope>NUCLEOTIDE SEQUENCE [LARGE SCALE GENOMIC DNA]</scope>
</reference>
<evidence type="ECO:0000256" key="3">
    <source>
        <dbReference type="ARBA" id="ARBA00023125"/>
    </source>
</evidence>
<dbReference type="InParanoid" id="L9LD20"/>
<feature type="region of interest" description="Disordered" evidence="6">
    <location>
        <begin position="337"/>
        <end position="367"/>
    </location>
</feature>
<comment type="similarity">
    <text evidence="2">Belongs to the HMGB family.</text>
</comment>
<evidence type="ECO:0000256" key="6">
    <source>
        <dbReference type="SAM" id="MobiDB-lite"/>
    </source>
</evidence>
<dbReference type="PRINTS" id="PR00886">
    <property type="entry name" value="HIGHMOBLTY12"/>
</dbReference>
<dbReference type="EMBL" id="KB320389">
    <property type="protein sequence ID" value="ELW72841.1"/>
    <property type="molecule type" value="Genomic_DNA"/>
</dbReference>
<dbReference type="AlphaFoldDB" id="L9LD20"/>
<organism evidence="8 9">
    <name type="scientific">Tupaia chinensis</name>
    <name type="common">Chinese tree shrew</name>
    <name type="synonym">Tupaia belangeri chinensis</name>
    <dbReference type="NCBI Taxonomy" id="246437"/>
    <lineage>
        <taxon>Eukaryota</taxon>
        <taxon>Metazoa</taxon>
        <taxon>Chordata</taxon>
        <taxon>Craniata</taxon>
        <taxon>Vertebrata</taxon>
        <taxon>Euteleostomi</taxon>
        <taxon>Mammalia</taxon>
        <taxon>Eutheria</taxon>
        <taxon>Euarchontoglires</taxon>
        <taxon>Scandentia</taxon>
        <taxon>Tupaiidae</taxon>
        <taxon>Tupaia</taxon>
    </lineage>
</organism>
<feature type="region of interest" description="Disordered" evidence="6">
    <location>
        <begin position="25"/>
        <end position="47"/>
    </location>
</feature>
<evidence type="ECO:0000256" key="4">
    <source>
        <dbReference type="ARBA" id="ARBA00023242"/>
    </source>
</evidence>
<dbReference type="Gene3D" id="1.10.30.10">
    <property type="entry name" value="High mobility group box domain"/>
    <property type="match status" value="1"/>
</dbReference>
<dbReference type="InterPro" id="IPR050342">
    <property type="entry name" value="HMGB"/>
</dbReference>
<evidence type="ECO:0000313" key="8">
    <source>
        <dbReference type="EMBL" id="ELW72841.1"/>
    </source>
</evidence>